<reference evidence="2" key="1">
    <citation type="journal article" date="2023" name="G3 (Bethesda)">
        <title>Genome assembly and association tests identify interacting loci associated with vigor, precocity, and sex in interspecific pistachio rootstocks.</title>
        <authorList>
            <person name="Palmer W."/>
            <person name="Jacygrad E."/>
            <person name="Sagayaradj S."/>
            <person name="Cavanaugh K."/>
            <person name="Han R."/>
            <person name="Bertier L."/>
            <person name="Beede B."/>
            <person name="Kafkas S."/>
            <person name="Golino D."/>
            <person name="Preece J."/>
            <person name="Michelmore R."/>
        </authorList>
    </citation>
    <scope>NUCLEOTIDE SEQUENCE [LARGE SCALE GENOMIC DNA]</scope>
</reference>
<sequence length="369" mass="41030">MSCIAFRLVVTQQVTALGQLSSLGWEVWLVKTLSFYRILFELMAKGGTVKRIIEEKDLVQVTIDKAERFQAVHVPCSLDFTPRNGTDRHLGGEFSHFLTLQIVDPSEIEKMVNKVLSENPKQLEQYQGGKTKLQGFFAGQDFSSNDQKLLPGNENIKRQGKSRASEQDPYREIKRQELKTLVVVVAVAISRQPPQQDMEAGGNSTPRKVMLVADPTRESAGALQYALSHVLVEQDELILIHVEHQSAWKNPFATLLKKQTSSSSNQTPSALCSSSDGGAPAAGEEDFLDQMKHACEVAQPKLQDRDEISPMLILRYKRPGGASRGARGMDTAEYLIENSKCTCVGVQRKGQNAGYLLNTKTHKNFWLLA</sequence>
<dbReference type="Proteomes" id="UP001164250">
    <property type="component" value="Chromosome 7"/>
</dbReference>
<evidence type="ECO:0000313" key="2">
    <source>
        <dbReference type="Proteomes" id="UP001164250"/>
    </source>
</evidence>
<accession>A0ACC1B071</accession>
<organism evidence="1 2">
    <name type="scientific">Pistacia atlantica</name>
    <dbReference type="NCBI Taxonomy" id="434234"/>
    <lineage>
        <taxon>Eukaryota</taxon>
        <taxon>Viridiplantae</taxon>
        <taxon>Streptophyta</taxon>
        <taxon>Embryophyta</taxon>
        <taxon>Tracheophyta</taxon>
        <taxon>Spermatophyta</taxon>
        <taxon>Magnoliopsida</taxon>
        <taxon>eudicotyledons</taxon>
        <taxon>Gunneridae</taxon>
        <taxon>Pentapetalae</taxon>
        <taxon>rosids</taxon>
        <taxon>malvids</taxon>
        <taxon>Sapindales</taxon>
        <taxon>Anacardiaceae</taxon>
        <taxon>Pistacia</taxon>
    </lineage>
</organism>
<protein>
    <submittedName>
        <fullName evidence="1">Uncharacterized protein</fullName>
    </submittedName>
</protein>
<evidence type="ECO:0000313" key="1">
    <source>
        <dbReference type="EMBL" id="KAJ0092228.1"/>
    </source>
</evidence>
<dbReference type="EMBL" id="CM047903">
    <property type="protein sequence ID" value="KAJ0092228.1"/>
    <property type="molecule type" value="Genomic_DNA"/>
</dbReference>
<comment type="caution">
    <text evidence="1">The sequence shown here is derived from an EMBL/GenBank/DDBJ whole genome shotgun (WGS) entry which is preliminary data.</text>
</comment>
<gene>
    <name evidence="1" type="ORF">Patl1_25727</name>
</gene>
<proteinExistence type="predicted"/>
<keyword evidence="2" id="KW-1185">Reference proteome</keyword>
<name>A0ACC1B071_9ROSI</name>